<dbReference type="Proteomes" id="UP000006875">
    <property type="component" value="Chromosome"/>
</dbReference>
<dbReference type="KEGG" id="ipo:Ilyop_0944"/>
<dbReference type="EMBL" id="CP002281">
    <property type="protein sequence ID" value="ADO82727.1"/>
    <property type="molecule type" value="Genomic_DNA"/>
</dbReference>
<keyword evidence="2" id="KW-1185">Reference proteome</keyword>
<dbReference type="RefSeq" id="WP_013387395.1">
    <property type="nucleotide sequence ID" value="NC_014632.1"/>
</dbReference>
<proteinExistence type="predicted"/>
<organism evidence="1 2">
    <name type="scientific">Ilyobacter polytropus (strain ATCC 51220 / DSM 2926 / LMG 16218 / CuHBu1)</name>
    <dbReference type="NCBI Taxonomy" id="572544"/>
    <lineage>
        <taxon>Bacteria</taxon>
        <taxon>Fusobacteriati</taxon>
        <taxon>Fusobacteriota</taxon>
        <taxon>Fusobacteriia</taxon>
        <taxon>Fusobacteriales</taxon>
        <taxon>Fusobacteriaceae</taxon>
        <taxon>Ilyobacter</taxon>
    </lineage>
</organism>
<sequence length="129" mass="15248">MYINKIKSIIEDYISSLNSSDISKIISLVHRDIGIYSMKNGDIVKLALGKEEFKSILEFFNLEYQFIYWKILNNNIKKEAAEITIKQKIFFMEDIPNGPEAWDMEEQTSKMVFKFEKLKIKNIFIIHSQ</sequence>
<accession>E3H8G0</accession>
<gene>
    <name evidence="1" type="ordered locus">Ilyop_0944</name>
</gene>
<name>E3H8G0_ILYPC</name>
<dbReference type="HOGENOM" id="CLU_1945864_0_0_0"/>
<reference evidence="1 2" key="1">
    <citation type="journal article" date="2010" name="Stand. Genomic Sci.">
        <title>Complete genome sequence of Ilyobacter polytropus type strain (CuHbu1).</title>
        <authorList>
            <person name="Sikorski J."/>
            <person name="Chertkov O."/>
            <person name="Lapidus A."/>
            <person name="Nolan M."/>
            <person name="Lucas S."/>
            <person name="Del Rio T.G."/>
            <person name="Tice H."/>
            <person name="Cheng J.F."/>
            <person name="Tapia R."/>
            <person name="Han C."/>
            <person name="Goodwin L."/>
            <person name="Pitluck S."/>
            <person name="Liolios K."/>
            <person name="Ivanova N."/>
            <person name="Mavromatis K."/>
            <person name="Mikhailova N."/>
            <person name="Pati A."/>
            <person name="Chen A."/>
            <person name="Palaniappan K."/>
            <person name="Land M."/>
            <person name="Hauser L."/>
            <person name="Chang Y.J."/>
            <person name="Jeffries C.D."/>
            <person name="Brambilla E."/>
            <person name="Yasawong M."/>
            <person name="Rohde M."/>
            <person name="Pukall R."/>
            <person name="Spring S."/>
            <person name="Goker M."/>
            <person name="Woyke T."/>
            <person name="Bristow J."/>
            <person name="Eisen J.A."/>
            <person name="Markowitz V."/>
            <person name="Hugenholtz P."/>
            <person name="Kyrpides N.C."/>
            <person name="Klenk H.P."/>
        </authorList>
    </citation>
    <scope>NUCLEOTIDE SEQUENCE [LARGE SCALE GENOMIC DNA]</scope>
    <source>
        <strain evidence="2">ATCC 51220 / DSM 2926 / LMG 16218 / CuHBu1</strain>
    </source>
</reference>
<protein>
    <submittedName>
        <fullName evidence="1">Uncharacterized protein</fullName>
    </submittedName>
</protein>
<evidence type="ECO:0000313" key="1">
    <source>
        <dbReference type="EMBL" id="ADO82727.1"/>
    </source>
</evidence>
<dbReference type="AlphaFoldDB" id="E3H8G0"/>
<evidence type="ECO:0000313" key="2">
    <source>
        <dbReference type="Proteomes" id="UP000006875"/>
    </source>
</evidence>